<dbReference type="EMBL" id="CDMY01000405">
    <property type="protein sequence ID" value="CEM10823.1"/>
    <property type="molecule type" value="Genomic_DNA"/>
</dbReference>
<name>A0A0G4FCA3_VITBC</name>
<feature type="compositionally biased region" description="Basic and acidic residues" evidence="1">
    <location>
        <begin position="252"/>
        <end position="279"/>
    </location>
</feature>
<feature type="compositionally biased region" description="Low complexity" evidence="1">
    <location>
        <begin position="241"/>
        <end position="251"/>
    </location>
</feature>
<accession>A0A0G4FCA3</accession>
<dbReference type="AlphaFoldDB" id="A0A0G4FCA3"/>
<dbReference type="SUPFAM" id="SSF54791">
    <property type="entry name" value="Eukaryotic type KH-domain (KH-domain type I)"/>
    <property type="match status" value="1"/>
</dbReference>
<dbReference type="InterPro" id="IPR047086">
    <property type="entry name" value="SF1-HH_sf"/>
</dbReference>
<dbReference type="Pfam" id="PF16275">
    <property type="entry name" value="SF1-HH"/>
    <property type="match status" value="1"/>
</dbReference>
<feature type="domain" description="Splicing factor 1 helix-hairpin" evidence="2">
    <location>
        <begin position="8"/>
        <end position="115"/>
    </location>
</feature>
<dbReference type="InterPro" id="IPR036612">
    <property type="entry name" value="KH_dom_type_1_sf"/>
</dbReference>
<dbReference type="Proteomes" id="UP000041254">
    <property type="component" value="Unassembled WGS sequence"/>
</dbReference>
<protein>
    <recommendedName>
        <fullName evidence="2">Splicing factor 1 helix-hairpin domain-containing protein</fullName>
    </recommendedName>
</protein>
<dbReference type="InParanoid" id="A0A0G4FCA3"/>
<feature type="region of interest" description="Disordered" evidence="1">
    <location>
        <begin position="53"/>
        <end position="76"/>
    </location>
</feature>
<feature type="region of interest" description="Disordered" evidence="1">
    <location>
        <begin position="99"/>
        <end position="133"/>
    </location>
</feature>
<dbReference type="GO" id="GO:0003723">
    <property type="term" value="F:RNA binding"/>
    <property type="evidence" value="ECO:0007669"/>
    <property type="project" value="InterPro"/>
</dbReference>
<sequence length="381" mass="40374">MYFGAPSTRWGLPIRQWTPLPVTTLPADMGAGDIEAFLKQQRLDDLERKLKDGEIEMPDPDIPRPPSPEPVYDAEGNHINSRQNRARQAMLAERQYLLEDQYRRDPSTTPPPHYKPPRKQRKIPLPNPPHTNTAVATLAGPRGIMHQELQSRTSTRITVGGRGFSRTGEPGDGEAPFVLVQGEAMDAVESAAGMIEAMVQALTQGQQQQHHTENGVGAAAVKGEKDDEAMDIDGEKVDTAPAAAPVAAVAAPKEEAVKKEEPQVVSEEAKVKTEDKKEPTQAAAATAPPTSPAAGGAKPPAATKTEAPVASESASQWPTAEMMSSMMMPGMMPGMMPFMFPYGMPAMAAAYGDMSAYYAAMTGGAAGSSGAAAQGSTSPSS</sequence>
<evidence type="ECO:0000256" key="1">
    <source>
        <dbReference type="SAM" id="MobiDB-lite"/>
    </source>
</evidence>
<dbReference type="Gene3D" id="3.30.1370.10">
    <property type="entry name" value="K Homology domain, type 1"/>
    <property type="match status" value="1"/>
</dbReference>
<evidence type="ECO:0000313" key="4">
    <source>
        <dbReference type="Proteomes" id="UP000041254"/>
    </source>
</evidence>
<dbReference type="STRING" id="1169540.A0A0G4FCA3"/>
<feature type="compositionally biased region" description="Low complexity" evidence="1">
    <location>
        <begin position="280"/>
        <end position="310"/>
    </location>
</feature>
<dbReference type="PhylomeDB" id="A0A0G4FCA3"/>
<feature type="region of interest" description="Disordered" evidence="1">
    <location>
        <begin position="152"/>
        <end position="172"/>
    </location>
</feature>
<dbReference type="Gene3D" id="6.10.140.1790">
    <property type="match status" value="1"/>
</dbReference>
<feature type="region of interest" description="Disordered" evidence="1">
    <location>
        <begin position="241"/>
        <end position="316"/>
    </location>
</feature>
<dbReference type="OMA" id="QHHTENG"/>
<dbReference type="InterPro" id="IPR032570">
    <property type="entry name" value="SF1-HH"/>
</dbReference>
<keyword evidence="4" id="KW-1185">Reference proteome</keyword>
<dbReference type="VEuPathDB" id="CryptoDB:Vbra_15055"/>
<evidence type="ECO:0000313" key="3">
    <source>
        <dbReference type="EMBL" id="CEM10823.1"/>
    </source>
</evidence>
<organism evidence="3 4">
    <name type="scientific">Vitrella brassicaformis (strain CCMP3155)</name>
    <dbReference type="NCBI Taxonomy" id="1169540"/>
    <lineage>
        <taxon>Eukaryota</taxon>
        <taxon>Sar</taxon>
        <taxon>Alveolata</taxon>
        <taxon>Colpodellida</taxon>
        <taxon>Vitrellaceae</taxon>
        <taxon>Vitrella</taxon>
    </lineage>
</organism>
<proteinExistence type="predicted"/>
<evidence type="ECO:0000259" key="2">
    <source>
        <dbReference type="Pfam" id="PF16275"/>
    </source>
</evidence>
<gene>
    <name evidence="3" type="ORF">Vbra_15055</name>
</gene>
<reference evidence="3 4" key="1">
    <citation type="submission" date="2014-11" db="EMBL/GenBank/DDBJ databases">
        <authorList>
            <person name="Zhu J."/>
            <person name="Qi W."/>
            <person name="Song R."/>
        </authorList>
    </citation>
    <scope>NUCLEOTIDE SEQUENCE [LARGE SCALE GENOMIC DNA]</scope>
</reference>